<dbReference type="EMBL" id="JADNYJ010000088">
    <property type="protein sequence ID" value="KAF8887892.1"/>
    <property type="molecule type" value="Genomic_DNA"/>
</dbReference>
<organism evidence="1 2">
    <name type="scientific">Gymnopilus junonius</name>
    <name type="common">Spectacular rustgill mushroom</name>
    <name type="synonym">Gymnopilus spectabilis subsp. junonius</name>
    <dbReference type="NCBI Taxonomy" id="109634"/>
    <lineage>
        <taxon>Eukaryota</taxon>
        <taxon>Fungi</taxon>
        <taxon>Dikarya</taxon>
        <taxon>Basidiomycota</taxon>
        <taxon>Agaricomycotina</taxon>
        <taxon>Agaricomycetes</taxon>
        <taxon>Agaricomycetidae</taxon>
        <taxon>Agaricales</taxon>
        <taxon>Agaricineae</taxon>
        <taxon>Hymenogastraceae</taxon>
        <taxon>Gymnopilus</taxon>
    </lineage>
</organism>
<name>A0A9P5NFL3_GYMJU</name>
<sequence>MPFLSYSAPIVLSMPSETSLQPPCLCLGRFRLDKCSCLGLVVSLQRWLCELREPL</sequence>
<evidence type="ECO:0000313" key="2">
    <source>
        <dbReference type="Proteomes" id="UP000724874"/>
    </source>
</evidence>
<evidence type="ECO:0000313" key="1">
    <source>
        <dbReference type="EMBL" id="KAF8887892.1"/>
    </source>
</evidence>
<comment type="caution">
    <text evidence="1">The sequence shown here is derived from an EMBL/GenBank/DDBJ whole genome shotgun (WGS) entry which is preliminary data.</text>
</comment>
<proteinExistence type="predicted"/>
<keyword evidence="2" id="KW-1185">Reference proteome</keyword>
<dbReference type="AlphaFoldDB" id="A0A9P5NFL3"/>
<gene>
    <name evidence="1" type="ORF">CPB84DRAFT_1786719</name>
</gene>
<dbReference type="Proteomes" id="UP000724874">
    <property type="component" value="Unassembled WGS sequence"/>
</dbReference>
<accession>A0A9P5NFL3</accession>
<reference evidence="1" key="1">
    <citation type="submission" date="2020-11" db="EMBL/GenBank/DDBJ databases">
        <authorList>
            <consortium name="DOE Joint Genome Institute"/>
            <person name="Ahrendt S."/>
            <person name="Riley R."/>
            <person name="Andreopoulos W."/>
            <person name="LaButti K."/>
            <person name="Pangilinan J."/>
            <person name="Ruiz-duenas F.J."/>
            <person name="Barrasa J.M."/>
            <person name="Sanchez-Garcia M."/>
            <person name="Camarero S."/>
            <person name="Miyauchi S."/>
            <person name="Serrano A."/>
            <person name="Linde D."/>
            <person name="Babiker R."/>
            <person name="Drula E."/>
            <person name="Ayuso-Fernandez I."/>
            <person name="Pacheco R."/>
            <person name="Padilla G."/>
            <person name="Ferreira P."/>
            <person name="Barriuso J."/>
            <person name="Kellner H."/>
            <person name="Castanera R."/>
            <person name="Alfaro M."/>
            <person name="Ramirez L."/>
            <person name="Pisabarro A.G."/>
            <person name="Kuo A."/>
            <person name="Tritt A."/>
            <person name="Lipzen A."/>
            <person name="He G."/>
            <person name="Yan M."/>
            <person name="Ng V."/>
            <person name="Cullen D."/>
            <person name="Martin F."/>
            <person name="Rosso M.-N."/>
            <person name="Henrissat B."/>
            <person name="Hibbett D."/>
            <person name="Martinez A.T."/>
            <person name="Grigoriev I.V."/>
        </authorList>
    </citation>
    <scope>NUCLEOTIDE SEQUENCE</scope>
    <source>
        <strain evidence="1">AH 44721</strain>
    </source>
</reference>
<protein>
    <submittedName>
        <fullName evidence="1">Uncharacterized protein</fullName>
    </submittedName>
</protein>